<proteinExistence type="predicted"/>
<sequence>MATDGFTTCLWFDGQAEEAARFYVSVFEDARLGRINHYTEAGPGPEGSVITVEFTLRGQRFVGLNGGPQFTFTEAVSFQIHCADQAEVDHYWEKLTADGGEPGPCGWLKDRYGLSWQVVPDRLLAMTTDPDPQKAARAMRAMFAMSKIDIVEVERAYAGE</sequence>
<dbReference type="KEGG" id="sgd:ELQ87_36815"/>
<dbReference type="Gene3D" id="3.10.180.10">
    <property type="entry name" value="2,3-Dihydroxybiphenyl 1,2-Dioxygenase, domain 1"/>
    <property type="match status" value="1"/>
</dbReference>
<dbReference type="RefSeq" id="WP_127181959.1">
    <property type="nucleotide sequence ID" value="NZ_CP029078.1"/>
</dbReference>
<dbReference type="AlphaFoldDB" id="A0A3S9ZNB9"/>
<dbReference type="CDD" id="cd06588">
    <property type="entry name" value="PhnB_like"/>
    <property type="match status" value="1"/>
</dbReference>
<feature type="domain" description="PhnB-like" evidence="1">
    <location>
        <begin position="6"/>
        <end position="119"/>
    </location>
</feature>
<organism evidence="2 4">
    <name type="scientific">Streptomyces griseoviridis</name>
    <dbReference type="NCBI Taxonomy" id="45398"/>
    <lineage>
        <taxon>Bacteria</taxon>
        <taxon>Bacillati</taxon>
        <taxon>Actinomycetota</taxon>
        <taxon>Actinomycetes</taxon>
        <taxon>Kitasatosporales</taxon>
        <taxon>Streptomycetaceae</taxon>
        <taxon>Streptomyces</taxon>
    </lineage>
</organism>
<evidence type="ECO:0000259" key="1">
    <source>
        <dbReference type="Pfam" id="PF06983"/>
    </source>
</evidence>
<reference evidence="3 5" key="1">
    <citation type="submission" date="2018-04" db="EMBL/GenBank/DDBJ databases">
        <title>Complete genome sequences of Streptomyces griseoviridis K61 and characterization of antagonistic properties of biological control agents.</title>
        <authorList>
            <person name="Mariita R.M."/>
            <person name="Sello J.K."/>
        </authorList>
    </citation>
    <scope>NUCLEOTIDE SEQUENCE [LARGE SCALE GENOMIC DNA]</scope>
    <source>
        <strain evidence="3 5">K61</strain>
    </source>
</reference>
<dbReference type="InterPro" id="IPR009725">
    <property type="entry name" value="3_dmu_93_MTrfase"/>
</dbReference>
<gene>
    <name evidence="3" type="ORF">DDJ31_02425</name>
    <name evidence="2" type="ORF">ELQ87_36815</name>
</gene>
<dbReference type="SUPFAM" id="SSF54593">
    <property type="entry name" value="Glyoxalase/Bleomycin resistance protein/Dihydroxybiphenyl dioxygenase"/>
    <property type="match status" value="1"/>
</dbReference>
<accession>A0A3S9ZNB9</accession>
<dbReference type="PANTHER" id="PTHR33990">
    <property type="entry name" value="PROTEIN YJDN-RELATED"/>
    <property type="match status" value="1"/>
</dbReference>
<dbReference type="PIRSF" id="PIRSF021700">
    <property type="entry name" value="3_dmu_93_MTrfase"/>
    <property type="match status" value="1"/>
</dbReference>
<dbReference type="Proteomes" id="UP000501753">
    <property type="component" value="Chromosome"/>
</dbReference>
<keyword evidence="5" id="KW-1185">Reference proteome</keyword>
<evidence type="ECO:0000313" key="2">
    <source>
        <dbReference type="EMBL" id="AZS89189.1"/>
    </source>
</evidence>
<protein>
    <submittedName>
        <fullName evidence="2">VOC family protein</fullName>
    </submittedName>
</protein>
<evidence type="ECO:0000313" key="5">
    <source>
        <dbReference type="Proteomes" id="UP000501753"/>
    </source>
</evidence>
<evidence type="ECO:0000313" key="4">
    <source>
        <dbReference type="Proteomes" id="UP000271291"/>
    </source>
</evidence>
<name>A0A3S9ZNB9_STRGD</name>
<evidence type="ECO:0000313" key="3">
    <source>
        <dbReference type="EMBL" id="QCN83967.1"/>
    </source>
</evidence>
<dbReference type="OrthoDB" id="9806473at2"/>
<dbReference type="Proteomes" id="UP000271291">
    <property type="component" value="Chromosome"/>
</dbReference>
<reference evidence="2 4" key="2">
    <citation type="submission" date="2018-12" db="EMBL/GenBank/DDBJ databases">
        <title>Streptomyces griseoviridis F1-27 complete genome.</title>
        <authorList>
            <person name="Mariita R.M."/>
            <person name="Sello J.K."/>
        </authorList>
    </citation>
    <scope>NUCLEOTIDE SEQUENCE [LARGE SCALE GENOMIC DNA]</scope>
    <source>
        <strain evidence="2 4">F1-27</strain>
    </source>
</reference>
<dbReference type="Pfam" id="PF06983">
    <property type="entry name" value="3-dmu-9_3-mt"/>
    <property type="match status" value="1"/>
</dbReference>
<dbReference type="EMBL" id="CP034687">
    <property type="protein sequence ID" value="AZS89189.1"/>
    <property type="molecule type" value="Genomic_DNA"/>
</dbReference>
<dbReference type="PANTHER" id="PTHR33990:SF2">
    <property type="entry name" value="PHNB-LIKE DOMAIN-CONTAINING PROTEIN"/>
    <property type="match status" value="1"/>
</dbReference>
<dbReference type="InterPro" id="IPR029068">
    <property type="entry name" value="Glyas_Bleomycin-R_OHBP_Dase"/>
</dbReference>
<dbReference type="InterPro" id="IPR028973">
    <property type="entry name" value="PhnB-like"/>
</dbReference>
<dbReference type="EMBL" id="CP029078">
    <property type="protein sequence ID" value="QCN83967.1"/>
    <property type="molecule type" value="Genomic_DNA"/>
</dbReference>